<organism evidence="1">
    <name type="scientific">Oryza glumipatula</name>
    <dbReference type="NCBI Taxonomy" id="40148"/>
    <lineage>
        <taxon>Eukaryota</taxon>
        <taxon>Viridiplantae</taxon>
        <taxon>Streptophyta</taxon>
        <taxon>Embryophyta</taxon>
        <taxon>Tracheophyta</taxon>
        <taxon>Spermatophyta</taxon>
        <taxon>Magnoliopsida</taxon>
        <taxon>Liliopsida</taxon>
        <taxon>Poales</taxon>
        <taxon>Poaceae</taxon>
        <taxon>BOP clade</taxon>
        <taxon>Oryzoideae</taxon>
        <taxon>Oryzeae</taxon>
        <taxon>Oryzinae</taxon>
        <taxon>Oryza</taxon>
    </lineage>
</organism>
<reference evidence="1" key="2">
    <citation type="submission" date="2015-04" db="UniProtKB">
        <authorList>
            <consortium name="EnsemblPlants"/>
        </authorList>
    </citation>
    <scope>IDENTIFICATION</scope>
</reference>
<accession>A0A0D9Y4M0</accession>
<name>A0A0D9Y4M0_9ORYZ</name>
<dbReference type="Gramene" id="OGLUM01G06940.1">
    <property type="protein sequence ID" value="OGLUM01G06940.1"/>
    <property type="gene ID" value="OGLUM01G06940"/>
</dbReference>
<evidence type="ECO:0000313" key="1">
    <source>
        <dbReference type="EnsemblPlants" id="OGLUM01G06940.1"/>
    </source>
</evidence>
<dbReference type="HOGENOM" id="CLU_2350143_0_0_1"/>
<dbReference type="GO" id="GO:0003677">
    <property type="term" value="F:DNA binding"/>
    <property type="evidence" value="ECO:0007669"/>
    <property type="project" value="InterPro"/>
</dbReference>
<dbReference type="AlphaFoldDB" id="A0A0D9Y4M0"/>
<dbReference type="SUPFAM" id="SSF101941">
    <property type="entry name" value="NAC domain"/>
    <property type="match status" value="1"/>
</dbReference>
<evidence type="ECO:0000313" key="2">
    <source>
        <dbReference type="Proteomes" id="UP000026961"/>
    </source>
</evidence>
<keyword evidence="2" id="KW-1185">Reference proteome</keyword>
<reference evidence="1" key="1">
    <citation type="submission" date="2013-08" db="EMBL/GenBank/DDBJ databases">
        <title>Oryza genome evolution.</title>
        <authorList>
            <person name="Wing R.A."/>
            <person name="Panaud O."/>
            <person name="Oliveira A.C."/>
        </authorList>
    </citation>
    <scope>NUCLEOTIDE SEQUENCE</scope>
</reference>
<dbReference type="EnsemblPlants" id="OGLUM01G06940.1">
    <property type="protein sequence ID" value="OGLUM01G06940.1"/>
    <property type="gene ID" value="OGLUM01G06940"/>
</dbReference>
<dbReference type="GO" id="GO:0006355">
    <property type="term" value="P:regulation of DNA-templated transcription"/>
    <property type="evidence" value="ECO:0007669"/>
    <property type="project" value="InterPro"/>
</dbReference>
<sequence length="97" mass="10787">MAAAADGLPPGVRFDPADDELVSRYLLRRRRSRRRIGDRVAQVVLQFAKDDDIGFGGSHSAQVLLSRDRKLTPITALLRKTMSMPVFLVACYLQDAS</sequence>
<dbReference type="Proteomes" id="UP000026961">
    <property type="component" value="Chromosome 1"/>
</dbReference>
<protein>
    <submittedName>
        <fullName evidence="1">Uncharacterized protein</fullName>
    </submittedName>
</protein>
<dbReference type="InterPro" id="IPR036093">
    <property type="entry name" value="NAC_dom_sf"/>
</dbReference>
<reference evidence="1" key="3">
    <citation type="submission" date="2018-05" db="EMBL/GenBank/DDBJ databases">
        <title>OgluRS3 (Oryza glumaepatula Reference Sequence Version 3).</title>
        <authorList>
            <person name="Zhang J."/>
            <person name="Kudrna D."/>
            <person name="Lee S."/>
            <person name="Talag J."/>
            <person name="Welchert J."/>
            <person name="Wing R.A."/>
        </authorList>
    </citation>
    <scope>NUCLEOTIDE SEQUENCE [LARGE SCALE GENOMIC DNA]</scope>
</reference>
<proteinExistence type="predicted"/>